<reference evidence="1" key="2">
    <citation type="submission" date="2014-03" db="EMBL/GenBank/DDBJ databases">
        <authorList>
            <person name="Cheng R."/>
            <person name="Zhang C.-X."/>
        </authorList>
    </citation>
    <scope>NUCLEOTIDE SEQUENCE</scope>
    <source>
        <strain evidence="1">Hangzhou</strain>
    </source>
</reference>
<proteinExistence type="predicted"/>
<accession>X5GF10</accession>
<reference evidence="1" key="1">
    <citation type="journal article" date="2014" name="J. Virol.">
        <title>Brown planthopper nudivirus DNA integrated in its host genome.</title>
        <authorList>
            <person name="Cheng R.L."/>
            <person name="Xi Y."/>
            <person name="Lou Y.H."/>
            <person name="Wang Z."/>
            <person name="Xu J.Y."/>
            <person name="Xu H.J."/>
            <person name="Zhang C.X."/>
        </authorList>
    </citation>
    <scope>NUCLEOTIDE SEQUENCE</scope>
    <source>
        <strain evidence="1">Hangzhou</strain>
    </source>
</reference>
<protein>
    <submittedName>
        <fullName evidence="1">LEF-4</fullName>
    </submittedName>
</protein>
<organism evidence="1">
    <name type="scientific">Nilaparvata lugens endogenous nudivirus</name>
    <dbReference type="NCBI Taxonomy" id="1487700"/>
    <lineage>
        <taxon>Viruses</taxon>
        <taxon>Viruses incertae sedis</taxon>
        <taxon>Naldaviricetes</taxon>
        <taxon>Lefavirales</taxon>
        <taxon>Nudiviridae</taxon>
    </lineage>
</organism>
<dbReference type="EMBL" id="KJ566541">
    <property type="protein sequence ID" value="AHW98259.1"/>
    <property type="molecule type" value="Genomic_DNA"/>
</dbReference>
<name>X5GF10_9VIRU</name>
<evidence type="ECO:0000313" key="1">
    <source>
        <dbReference type="EMBL" id="AHW98259.1"/>
    </source>
</evidence>
<sequence>MHEDTLMDIMSDYNSKLFLPDLSLQKIFSCVVPKVQMWNCFDDNQKFLWAYKWNGIKAEFMCIGENAYIWPDAGEIYTDTCTVLDKTSGAGDNPLTLIRNMCIVELMPDSIIIVEVVAISYFDTVNNPEPIINVRILNFLCSILYTRAGTPRITIGRNISKYNHFIAVNYRKRTTHRAMMA</sequence>